<accession>A0ABX2GQ46</accession>
<keyword evidence="7" id="KW-1185">Reference proteome</keyword>
<feature type="domain" description="Fe-containing alcohol dehydrogenase-like C-terminal" evidence="5">
    <location>
        <begin position="204"/>
        <end position="392"/>
    </location>
</feature>
<comment type="caution">
    <text evidence="6">The sequence shown here is derived from an EMBL/GenBank/DDBJ whole genome shotgun (WGS) entry which is preliminary data.</text>
</comment>
<evidence type="ECO:0000313" key="7">
    <source>
        <dbReference type="Proteomes" id="UP000822152"/>
    </source>
</evidence>
<dbReference type="Pfam" id="PF25137">
    <property type="entry name" value="ADH_Fe_C"/>
    <property type="match status" value="1"/>
</dbReference>
<evidence type="ECO:0000313" key="6">
    <source>
        <dbReference type="EMBL" id="NSF73884.1"/>
    </source>
</evidence>
<dbReference type="EMBL" id="JAAIPF010000017">
    <property type="protein sequence ID" value="NSF73884.1"/>
    <property type="molecule type" value="Genomic_DNA"/>
</dbReference>
<evidence type="ECO:0000256" key="2">
    <source>
        <dbReference type="ARBA" id="ARBA00023002"/>
    </source>
</evidence>
<comment type="similarity">
    <text evidence="1">Belongs to the iron-containing alcohol dehydrogenase family.</text>
</comment>
<evidence type="ECO:0000256" key="1">
    <source>
        <dbReference type="ARBA" id="ARBA00007358"/>
    </source>
</evidence>
<keyword evidence="3" id="KW-0520">NAD</keyword>
<dbReference type="CDD" id="cd08189">
    <property type="entry name" value="Fe-ADH-like"/>
    <property type="match status" value="1"/>
</dbReference>
<dbReference type="PANTHER" id="PTHR11496">
    <property type="entry name" value="ALCOHOL DEHYDROGENASE"/>
    <property type="match status" value="1"/>
</dbReference>
<dbReference type="InterPro" id="IPR056798">
    <property type="entry name" value="ADH_Fe_C"/>
</dbReference>
<feature type="domain" description="Alcohol dehydrogenase iron-type/glycerol dehydrogenase GldA" evidence="4">
    <location>
        <begin position="32"/>
        <end position="193"/>
    </location>
</feature>
<organism evidence="6 7">
    <name type="scientific">Blautia wexlerae</name>
    <dbReference type="NCBI Taxonomy" id="418240"/>
    <lineage>
        <taxon>Bacteria</taxon>
        <taxon>Bacillati</taxon>
        <taxon>Bacillota</taxon>
        <taxon>Clostridia</taxon>
        <taxon>Lachnospirales</taxon>
        <taxon>Lachnospiraceae</taxon>
        <taxon>Blautia</taxon>
    </lineage>
</organism>
<dbReference type="PANTHER" id="PTHR11496:SF102">
    <property type="entry name" value="ALCOHOL DEHYDROGENASE 4"/>
    <property type="match status" value="1"/>
</dbReference>
<evidence type="ECO:0000259" key="4">
    <source>
        <dbReference type="Pfam" id="PF00465"/>
    </source>
</evidence>
<dbReference type="Pfam" id="PF00465">
    <property type="entry name" value="Fe-ADH"/>
    <property type="match status" value="1"/>
</dbReference>
<protein>
    <submittedName>
        <fullName evidence="6">Iron-containing alcohol dehydrogenase</fullName>
    </submittedName>
</protein>
<dbReference type="Gene3D" id="1.20.1090.10">
    <property type="entry name" value="Dehydroquinate synthase-like - alpha domain"/>
    <property type="match status" value="1"/>
</dbReference>
<dbReference type="InterPro" id="IPR039697">
    <property type="entry name" value="Alcohol_dehydrogenase_Fe"/>
</dbReference>
<keyword evidence="2" id="KW-0560">Oxidoreductase</keyword>
<dbReference type="RefSeq" id="WP_173743399.1">
    <property type="nucleotide sequence ID" value="NZ_JAAIPF010000017.1"/>
</dbReference>
<evidence type="ECO:0000256" key="3">
    <source>
        <dbReference type="ARBA" id="ARBA00023027"/>
    </source>
</evidence>
<dbReference type="PROSITE" id="PS00060">
    <property type="entry name" value="ADH_IRON_2"/>
    <property type="match status" value="1"/>
</dbReference>
<dbReference type="Proteomes" id="UP000822152">
    <property type="component" value="Unassembled WGS sequence"/>
</dbReference>
<dbReference type="PROSITE" id="PS00913">
    <property type="entry name" value="ADH_IRON_1"/>
    <property type="match status" value="1"/>
</dbReference>
<reference evidence="6 7" key="1">
    <citation type="journal article" date="2020" name="Cell Host Microbe">
        <title>Functional and Genomic Variation between Human-Derived Isolates of Lachnospiraceae Reveals Inter- and Intra-Species Diversity.</title>
        <authorList>
            <person name="Sorbara M.T."/>
            <person name="Littmann E.R."/>
            <person name="Fontana E."/>
            <person name="Moody T.U."/>
            <person name="Kohout C.E."/>
            <person name="Gjonbalaj M."/>
            <person name="Eaton V."/>
            <person name="Seok R."/>
            <person name="Leiner I.M."/>
            <person name="Pamer E.G."/>
        </authorList>
    </citation>
    <scope>NUCLEOTIDE SEQUENCE [LARGE SCALE GENOMIC DNA]</scope>
    <source>
        <strain evidence="6 7">MSK.20.11</strain>
    </source>
</reference>
<dbReference type="Gene3D" id="3.40.50.1970">
    <property type="match status" value="1"/>
</dbReference>
<gene>
    <name evidence="6" type="ORF">G4952_08675</name>
</gene>
<dbReference type="InterPro" id="IPR018211">
    <property type="entry name" value="ADH_Fe_CS"/>
</dbReference>
<sequence length="409" mass="45084">MNTLRKIYCRAFQKAFHIAIPFLPYRKPKIAGSVKELPEIIMRHKCTHVLIITDGGIMKLGLTRRLEKALKEAGIPYTIYDKTVANPTTVNVREALELYHKEGCDAIIGFGGGSSMDCAKAVGACTVKPNQSLAQMKGILKVHKKLPLLMAVPTTAGTGSETTLAAVITDADTRYKYAINDFPLIPRYAVLDPKVTLSLPPFITATTGMDALTHAVEAYIGNSTTIDTRRDALKAVKLIFENIDIAYEHGDNIQARRNMLHASFYAGCAFTKSYVGYVHAVAHSLGGQYNVPHGLANAILLPLVLREYGSCIDKKLHKLAIAAGLADKNTLDHEAAELFIQAIEEMKERFGIVNIVKEIQETDIPKLTHYADKEANPLYPVPKLMDASQLEKFYYMLMSLTSEKGDCVL</sequence>
<proteinExistence type="inferred from homology"/>
<evidence type="ECO:0000259" key="5">
    <source>
        <dbReference type="Pfam" id="PF25137"/>
    </source>
</evidence>
<name>A0ABX2GQ46_9FIRM</name>
<dbReference type="InterPro" id="IPR001670">
    <property type="entry name" value="ADH_Fe/GldA"/>
</dbReference>
<dbReference type="SUPFAM" id="SSF56796">
    <property type="entry name" value="Dehydroquinate synthase-like"/>
    <property type="match status" value="1"/>
</dbReference>